<sequence length="926" mass="105753">MEEYEALEILDPDTTCTLCYAEFLDPEDLYIHINQVHSTEQVGSIVNCQFCAYFCSDIESYAVHLRDAHLTDLKCCKYCTRVFDDSSAHKRHEIKHYIYVNKSAYSCSHCKDVFTTLSELRDHDRLNHSDSAEGALLNEVFPVLSSLLNANAKKFLQSLNDVDVLYVCLKCDHTTPKITDFIEHLKLKGCRSLSCDGCSSVYKTKKGLYKHYNAHPECFNGVSTVKQCSECLKEYDIKTLREHSRTCKPIKCKKCNIVFNSMYELTKHQTETHPAIVLLQQCQYCNKDFAGQAAMEKHIERVHKSNLHLYKYRCVYCDVVFKHPKKLFGHFFSTHKDLEPYTCKICDKKFRIRRNFTLHIKLDHKSIGYVEFDDKYHVYFSETKSERPVKQSTETGGEQNKIKDGTALNKKSGELEETEQNNEIDSKQQSSQSSNRVRFNVEDNEKNISFPDINSDFMSATETEGNQTEGDIEKSTSLKRKLKTKKNINKRRWPQTLDEIVITDSSSDEDESLLVLKKRVAKQHKTRLAKAKRAMNNALSSQVIKKSGKKNKLVCDVCKKPCYTYQNYNNHIASHRKNATVKCVKCSETFKTRKALNDHYSKEHSSSQLTETLKNLLEKRKSLASTKAVLSVKNEKFKLTIKKVCTQSDSVPATVVAVGDTPLSVRKFIESFVPETDAPKKDINIDTNITIKKVYGSRWSVPKIKMTKCNLDHQHFQNGTKLAMPVPFKKTQNEQHKVTVKAVETPICESPEHTSTVSVHQDYPDQDDYHEDDNDEQTIPEVAQEVMLEGSEDPTPKTIYIPHKVVIPKLAPQCKKIHIAHLQPEAPYYKIVKVEDALNPKKKPEAVSVPKKDIKLPDGTTLVSVNPLAHLLGDTPVEKIIESTKNKHYTPKPKDFASAVAKAMLKLAKTSEASAPKRRRKAKESK</sequence>
<dbReference type="PANTHER" id="PTHR24403">
    <property type="entry name" value="ZINC FINGER PROTEIN"/>
    <property type="match status" value="1"/>
</dbReference>
<dbReference type="InterPro" id="IPR013087">
    <property type="entry name" value="Znf_C2H2_type"/>
</dbReference>
<evidence type="ECO:0000256" key="2">
    <source>
        <dbReference type="ARBA" id="ARBA00022737"/>
    </source>
</evidence>
<organism evidence="8 9">
    <name type="scientific">Chilo suppressalis</name>
    <name type="common">Asiatic rice borer moth</name>
    <dbReference type="NCBI Taxonomy" id="168631"/>
    <lineage>
        <taxon>Eukaryota</taxon>
        <taxon>Metazoa</taxon>
        <taxon>Ecdysozoa</taxon>
        <taxon>Arthropoda</taxon>
        <taxon>Hexapoda</taxon>
        <taxon>Insecta</taxon>
        <taxon>Pterygota</taxon>
        <taxon>Neoptera</taxon>
        <taxon>Endopterygota</taxon>
        <taxon>Lepidoptera</taxon>
        <taxon>Glossata</taxon>
        <taxon>Ditrysia</taxon>
        <taxon>Pyraloidea</taxon>
        <taxon>Crambidae</taxon>
        <taxon>Crambinae</taxon>
        <taxon>Chilo</taxon>
    </lineage>
</organism>
<dbReference type="PROSITE" id="PS00028">
    <property type="entry name" value="ZINC_FINGER_C2H2_1"/>
    <property type="match status" value="8"/>
</dbReference>
<evidence type="ECO:0000313" key="8">
    <source>
        <dbReference type="EMBL" id="CAH0404053.1"/>
    </source>
</evidence>
<protein>
    <recommendedName>
        <fullName evidence="7">C2H2-type domain-containing protein</fullName>
    </recommendedName>
</protein>
<keyword evidence="1" id="KW-0479">Metal-binding</keyword>
<dbReference type="InterPro" id="IPR036236">
    <property type="entry name" value="Znf_C2H2_sf"/>
</dbReference>
<feature type="domain" description="C2H2-type" evidence="7">
    <location>
        <begin position="105"/>
        <end position="133"/>
    </location>
</feature>
<evidence type="ECO:0000256" key="1">
    <source>
        <dbReference type="ARBA" id="ARBA00022723"/>
    </source>
</evidence>
<dbReference type="InterPro" id="IPR050688">
    <property type="entry name" value="Zinc_finger/UBP_domain"/>
</dbReference>
<keyword evidence="9" id="KW-1185">Reference proteome</keyword>
<dbReference type="PANTHER" id="PTHR24403:SF67">
    <property type="entry name" value="FI01116P-RELATED"/>
    <property type="match status" value="1"/>
</dbReference>
<feature type="compositionally biased region" description="Polar residues" evidence="6">
    <location>
        <begin position="423"/>
        <end position="437"/>
    </location>
</feature>
<feature type="domain" description="C2H2-type" evidence="7">
    <location>
        <begin position="581"/>
        <end position="609"/>
    </location>
</feature>
<feature type="domain" description="C2H2-type" evidence="7">
    <location>
        <begin position="14"/>
        <end position="42"/>
    </location>
</feature>
<evidence type="ECO:0000256" key="4">
    <source>
        <dbReference type="ARBA" id="ARBA00022833"/>
    </source>
</evidence>
<feature type="domain" description="C2H2-type" evidence="7">
    <location>
        <begin position="280"/>
        <end position="308"/>
    </location>
</feature>
<proteinExistence type="predicted"/>
<keyword evidence="2" id="KW-0677">Repeat</keyword>
<feature type="compositionally biased region" description="Polar residues" evidence="6">
    <location>
        <begin position="456"/>
        <end position="469"/>
    </location>
</feature>
<dbReference type="Gene3D" id="3.30.160.60">
    <property type="entry name" value="Classic Zinc Finger"/>
    <property type="match status" value="4"/>
</dbReference>
<keyword evidence="4" id="KW-0862">Zinc</keyword>
<dbReference type="PROSITE" id="PS50157">
    <property type="entry name" value="ZINC_FINGER_C2H2_2"/>
    <property type="match status" value="7"/>
</dbReference>
<feature type="domain" description="C2H2-type" evidence="7">
    <location>
        <begin position="341"/>
        <end position="364"/>
    </location>
</feature>
<feature type="domain" description="C2H2-type" evidence="7">
    <location>
        <begin position="250"/>
        <end position="273"/>
    </location>
</feature>
<dbReference type="EMBL" id="OU963920">
    <property type="protein sequence ID" value="CAH0404053.1"/>
    <property type="molecule type" value="Genomic_DNA"/>
</dbReference>
<dbReference type="Proteomes" id="UP001153292">
    <property type="component" value="Chromosome 27"/>
</dbReference>
<accession>A0ABN8B4A1</accession>
<name>A0ABN8B4A1_CHISP</name>
<reference evidence="8" key="1">
    <citation type="submission" date="2021-12" db="EMBL/GenBank/DDBJ databases">
        <authorList>
            <person name="King R."/>
        </authorList>
    </citation>
    <scope>NUCLEOTIDE SEQUENCE</scope>
</reference>
<evidence type="ECO:0000256" key="3">
    <source>
        <dbReference type="ARBA" id="ARBA00022771"/>
    </source>
</evidence>
<evidence type="ECO:0000256" key="5">
    <source>
        <dbReference type="PROSITE-ProRule" id="PRU00042"/>
    </source>
</evidence>
<evidence type="ECO:0000256" key="6">
    <source>
        <dbReference type="SAM" id="MobiDB-lite"/>
    </source>
</evidence>
<evidence type="ECO:0000313" key="9">
    <source>
        <dbReference type="Proteomes" id="UP001153292"/>
    </source>
</evidence>
<dbReference type="SMART" id="SM00355">
    <property type="entry name" value="ZnF_C2H2"/>
    <property type="match status" value="12"/>
</dbReference>
<feature type="domain" description="C2H2-type" evidence="7">
    <location>
        <begin position="312"/>
        <end position="340"/>
    </location>
</feature>
<keyword evidence="3 5" id="KW-0863">Zinc-finger</keyword>
<dbReference type="Pfam" id="PF00096">
    <property type="entry name" value="zf-C2H2"/>
    <property type="match status" value="2"/>
</dbReference>
<feature type="region of interest" description="Disordered" evidence="6">
    <location>
        <begin position="386"/>
        <end position="474"/>
    </location>
</feature>
<evidence type="ECO:0000259" key="7">
    <source>
        <dbReference type="PROSITE" id="PS50157"/>
    </source>
</evidence>
<dbReference type="SUPFAM" id="SSF57667">
    <property type="entry name" value="beta-beta-alpha zinc fingers"/>
    <property type="match status" value="3"/>
</dbReference>
<gene>
    <name evidence="8" type="ORF">CHILSU_LOCUS7359</name>
</gene>